<dbReference type="PANTHER" id="PTHR47634">
    <property type="entry name" value="PROTEIN KINASE DOMAIN-CONTAINING PROTEIN-RELATED"/>
    <property type="match status" value="1"/>
</dbReference>
<comment type="similarity">
    <text evidence="10">Belongs to the protein kinase superfamily.</text>
</comment>
<dbReference type="OrthoDB" id="5979581at2759"/>
<organism evidence="12 13">
    <name type="scientific">[Emmonsia] crescens</name>
    <dbReference type="NCBI Taxonomy" id="73230"/>
    <lineage>
        <taxon>Eukaryota</taxon>
        <taxon>Fungi</taxon>
        <taxon>Dikarya</taxon>
        <taxon>Ascomycota</taxon>
        <taxon>Pezizomycotina</taxon>
        <taxon>Eurotiomycetes</taxon>
        <taxon>Eurotiomycetidae</taxon>
        <taxon>Onygenales</taxon>
        <taxon>Ajellomycetaceae</taxon>
        <taxon>Emergomyces</taxon>
    </lineage>
</organism>
<accession>A0A0G2HRI1</accession>
<dbReference type="Pfam" id="PF00069">
    <property type="entry name" value="Pkinase"/>
    <property type="match status" value="2"/>
</dbReference>
<feature type="binding site" evidence="9">
    <location>
        <position position="98"/>
    </location>
    <ligand>
        <name>ATP</name>
        <dbReference type="ChEBI" id="CHEBI:30616"/>
    </ligand>
</feature>
<evidence type="ECO:0000256" key="3">
    <source>
        <dbReference type="ARBA" id="ARBA00022679"/>
    </source>
</evidence>
<evidence type="ECO:0000313" key="13">
    <source>
        <dbReference type="Proteomes" id="UP000034164"/>
    </source>
</evidence>
<evidence type="ECO:0000256" key="9">
    <source>
        <dbReference type="PROSITE-ProRule" id="PRU10141"/>
    </source>
</evidence>
<feature type="domain" description="Protein kinase" evidence="11">
    <location>
        <begin position="69"/>
        <end position="442"/>
    </location>
</feature>
<evidence type="ECO:0000256" key="6">
    <source>
        <dbReference type="ARBA" id="ARBA00022840"/>
    </source>
</evidence>
<dbReference type="InterPro" id="IPR011009">
    <property type="entry name" value="Kinase-like_dom_sf"/>
</dbReference>
<evidence type="ECO:0000256" key="7">
    <source>
        <dbReference type="ARBA" id="ARBA00047899"/>
    </source>
</evidence>
<evidence type="ECO:0000256" key="1">
    <source>
        <dbReference type="ARBA" id="ARBA00012513"/>
    </source>
</evidence>
<dbReference type="SMART" id="SM00220">
    <property type="entry name" value="S_TKc"/>
    <property type="match status" value="1"/>
</dbReference>
<evidence type="ECO:0000256" key="10">
    <source>
        <dbReference type="RuleBase" id="RU000304"/>
    </source>
</evidence>
<evidence type="ECO:0000256" key="8">
    <source>
        <dbReference type="ARBA" id="ARBA00048679"/>
    </source>
</evidence>
<evidence type="ECO:0000256" key="2">
    <source>
        <dbReference type="ARBA" id="ARBA00022527"/>
    </source>
</evidence>
<dbReference type="Gene3D" id="3.30.200.20">
    <property type="entry name" value="Phosphorylase Kinase, domain 1"/>
    <property type="match status" value="1"/>
</dbReference>
<dbReference type="GO" id="GO:0050684">
    <property type="term" value="P:regulation of mRNA processing"/>
    <property type="evidence" value="ECO:0007669"/>
    <property type="project" value="TreeGrafter"/>
</dbReference>
<dbReference type="FunFam" id="1.10.510.10:FF:000275">
    <property type="entry name" value="SRSF protein kinase 2 isoform X3"/>
    <property type="match status" value="1"/>
</dbReference>
<evidence type="ECO:0000256" key="5">
    <source>
        <dbReference type="ARBA" id="ARBA00022777"/>
    </source>
</evidence>
<dbReference type="InterPro" id="IPR008271">
    <property type="entry name" value="Ser/Thr_kinase_AS"/>
</dbReference>
<reference evidence="13" key="1">
    <citation type="journal article" date="2015" name="PLoS Genet.">
        <title>The dynamic genome and transcriptome of the human fungal pathogen Blastomyces and close relative Emmonsia.</title>
        <authorList>
            <person name="Munoz J.F."/>
            <person name="Gauthier G.M."/>
            <person name="Desjardins C.A."/>
            <person name="Gallo J.E."/>
            <person name="Holder J."/>
            <person name="Sullivan T.D."/>
            <person name="Marty A.J."/>
            <person name="Carmen J.C."/>
            <person name="Chen Z."/>
            <person name="Ding L."/>
            <person name="Gujja S."/>
            <person name="Magrini V."/>
            <person name="Misas E."/>
            <person name="Mitreva M."/>
            <person name="Priest M."/>
            <person name="Saif S."/>
            <person name="Whiston E.A."/>
            <person name="Young S."/>
            <person name="Zeng Q."/>
            <person name="Goldman W.E."/>
            <person name="Mardis E.R."/>
            <person name="Taylor J.W."/>
            <person name="McEwen J.G."/>
            <person name="Clay O.K."/>
            <person name="Klein B.S."/>
            <person name="Cuomo C.A."/>
        </authorList>
    </citation>
    <scope>NUCLEOTIDE SEQUENCE [LARGE SCALE GENOMIC DNA]</scope>
    <source>
        <strain evidence="13">UAMH 3008</strain>
    </source>
</reference>
<sequence>MAHGLSVAARLWRILTRTWEKPTSRGAFATDILPEISGARIKILEEGTNHDYELFCRVSLGDKFNDERYIALRKLGYGQYSTVWLARDSRTQTHVALKILRSDCYGGNHDIFELEMLQHIQQKSHLSTNPGRNHVIQLLDHFRHTGINGNHVCLVLPVMGHHLGLQATKFEQQRIPVAVMKEVARQLLQGLDFLHRECGIIHTDLKPSNILLELNDPEAVISSYLQQTSARTSQPKRARRVNTHSGSEATDIPMPLSEVITTPLLSEMEDIRVRIIDFGVSSWVNQHLCNQIQSPHLRAPEVTLGAPWSTGVDIWSLGCLMIELVKGHLSFPGTASRNGKWTAEDDRLAQLMEVFGPFPEALLRRGVRSQEFFDNEGNLLRIPKLSPASLLSLMDGKNEILRKPKDMPQAEVSIFVDFLEGMLAVEPGNRKSAEQMLKHSWLTRENTM</sequence>
<evidence type="ECO:0000259" key="11">
    <source>
        <dbReference type="PROSITE" id="PS50011"/>
    </source>
</evidence>
<dbReference type="VEuPathDB" id="FungiDB:EMCG_04607"/>
<dbReference type="Proteomes" id="UP000034164">
    <property type="component" value="Unassembled WGS sequence"/>
</dbReference>
<dbReference type="GO" id="GO:0005737">
    <property type="term" value="C:cytoplasm"/>
    <property type="evidence" value="ECO:0007669"/>
    <property type="project" value="TreeGrafter"/>
</dbReference>
<dbReference type="SUPFAM" id="SSF56112">
    <property type="entry name" value="Protein kinase-like (PK-like)"/>
    <property type="match status" value="1"/>
</dbReference>
<dbReference type="InterPro" id="IPR000719">
    <property type="entry name" value="Prot_kinase_dom"/>
</dbReference>
<keyword evidence="2 10" id="KW-0723">Serine/threonine-protein kinase</keyword>
<dbReference type="AlphaFoldDB" id="A0A0G2HRI1"/>
<keyword evidence="6 9" id="KW-0067">ATP-binding</keyword>
<dbReference type="PROSITE" id="PS00107">
    <property type="entry name" value="PROTEIN_KINASE_ATP"/>
    <property type="match status" value="1"/>
</dbReference>
<dbReference type="EC" id="2.7.11.1" evidence="1"/>
<dbReference type="PANTHER" id="PTHR47634:SF9">
    <property type="entry name" value="PROTEIN KINASE DOMAIN-CONTAINING PROTEIN-RELATED"/>
    <property type="match status" value="1"/>
</dbReference>
<dbReference type="Gene3D" id="1.10.510.10">
    <property type="entry name" value="Transferase(Phosphotransferase) domain 1"/>
    <property type="match status" value="1"/>
</dbReference>
<dbReference type="GO" id="GO:0004674">
    <property type="term" value="F:protein serine/threonine kinase activity"/>
    <property type="evidence" value="ECO:0007669"/>
    <property type="project" value="UniProtKB-KW"/>
</dbReference>
<dbReference type="GO" id="GO:0005634">
    <property type="term" value="C:nucleus"/>
    <property type="evidence" value="ECO:0007669"/>
    <property type="project" value="TreeGrafter"/>
</dbReference>
<comment type="catalytic activity">
    <reaction evidence="7">
        <text>L-threonyl-[protein] + ATP = O-phospho-L-threonyl-[protein] + ADP + H(+)</text>
        <dbReference type="Rhea" id="RHEA:46608"/>
        <dbReference type="Rhea" id="RHEA-COMP:11060"/>
        <dbReference type="Rhea" id="RHEA-COMP:11605"/>
        <dbReference type="ChEBI" id="CHEBI:15378"/>
        <dbReference type="ChEBI" id="CHEBI:30013"/>
        <dbReference type="ChEBI" id="CHEBI:30616"/>
        <dbReference type="ChEBI" id="CHEBI:61977"/>
        <dbReference type="ChEBI" id="CHEBI:456216"/>
        <dbReference type="EC" id="2.7.11.1"/>
    </reaction>
</comment>
<evidence type="ECO:0000313" key="12">
    <source>
        <dbReference type="EMBL" id="KKZ60727.1"/>
    </source>
</evidence>
<dbReference type="InterPro" id="IPR051334">
    <property type="entry name" value="SRPK"/>
</dbReference>
<name>A0A0G2HRI1_9EURO</name>
<protein>
    <recommendedName>
        <fullName evidence="1">non-specific serine/threonine protein kinase</fullName>
        <ecNumber evidence="1">2.7.11.1</ecNumber>
    </recommendedName>
</protein>
<proteinExistence type="inferred from homology"/>
<dbReference type="EMBL" id="LCZI01001487">
    <property type="protein sequence ID" value="KKZ60727.1"/>
    <property type="molecule type" value="Genomic_DNA"/>
</dbReference>
<dbReference type="GO" id="GO:0000245">
    <property type="term" value="P:spliceosomal complex assembly"/>
    <property type="evidence" value="ECO:0007669"/>
    <property type="project" value="TreeGrafter"/>
</dbReference>
<keyword evidence="5" id="KW-0418">Kinase</keyword>
<comment type="catalytic activity">
    <reaction evidence="8">
        <text>L-seryl-[protein] + ATP = O-phospho-L-seryl-[protein] + ADP + H(+)</text>
        <dbReference type="Rhea" id="RHEA:17989"/>
        <dbReference type="Rhea" id="RHEA-COMP:9863"/>
        <dbReference type="Rhea" id="RHEA-COMP:11604"/>
        <dbReference type="ChEBI" id="CHEBI:15378"/>
        <dbReference type="ChEBI" id="CHEBI:29999"/>
        <dbReference type="ChEBI" id="CHEBI:30616"/>
        <dbReference type="ChEBI" id="CHEBI:83421"/>
        <dbReference type="ChEBI" id="CHEBI:456216"/>
        <dbReference type="EC" id="2.7.11.1"/>
    </reaction>
</comment>
<evidence type="ECO:0000256" key="4">
    <source>
        <dbReference type="ARBA" id="ARBA00022741"/>
    </source>
</evidence>
<keyword evidence="4 9" id="KW-0547">Nucleotide-binding</keyword>
<gene>
    <name evidence="12" type="ORF">EMCG_04607</name>
</gene>
<dbReference type="GO" id="GO:0005524">
    <property type="term" value="F:ATP binding"/>
    <property type="evidence" value="ECO:0007669"/>
    <property type="project" value="UniProtKB-UniRule"/>
</dbReference>
<keyword evidence="3" id="KW-0808">Transferase</keyword>
<comment type="caution">
    <text evidence="12">The sequence shown here is derived from an EMBL/GenBank/DDBJ whole genome shotgun (WGS) entry which is preliminary data.</text>
</comment>
<dbReference type="PROSITE" id="PS50011">
    <property type="entry name" value="PROTEIN_KINASE_DOM"/>
    <property type="match status" value="1"/>
</dbReference>
<dbReference type="PROSITE" id="PS00108">
    <property type="entry name" value="PROTEIN_KINASE_ST"/>
    <property type="match status" value="1"/>
</dbReference>
<dbReference type="InterPro" id="IPR017441">
    <property type="entry name" value="Protein_kinase_ATP_BS"/>
</dbReference>